<feature type="region of interest" description="Disordered" evidence="1">
    <location>
        <begin position="1"/>
        <end position="41"/>
    </location>
</feature>
<protein>
    <submittedName>
        <fullName evidence="2">Uncharacterized protein</fullName>
    </submittedName>
</protein>
<dbReference type="AlphaFoldDB" id="R8XUH9"/>
<organism evidence="2 3">
    <name type="scientific">Acinetobacter calcoaceticus ANC 3811</name>
    <dbReference type="NCBI Taxonomy" id="1217690"/>
    <lineage>
        <taxon>Bacteria</taxon>
        <taxon>Pseudomonadati</taxon>
        <taxon>Pseudomonadota</taxon>
        <taxon>Gammaproteobacteria</taxon>
        <taxon>Moraxellales</taxon>
        <taxon>Moraxellaceae</taxon>
        <taxon>Acinetobacter</taxon>
        <taxon>Acinetobacter calcoaceticus/baumannii complex</taxon>
    </lineage>
</organism>
<dbReference type="Proteomes" id="UP000014041">
    <property type="component" value="Unassembled WGS sequence"/>
</dbReference>
<evidence type="ECO:0000313" key="3">
    <source>
        <dbReference type="Proteomes" id="UP000014041"/>
    </source>
</evidence>
<feature type="non-terminal residue" evidence="2">
    <location>
        <position position="1"/>
    </location>
</feature>
<dbReference type="HOGENOM" id="CLU_3280839_0_0_6"/>
<dbReference type="EMBL" id="APQJ01000014">
    <property type="protein sequence ID" value="EOQ60471.1"/>
    <property type="molecule type" value="Genomic_DNA"/>
</dbReference>
<sequence>KPRGERPAFGGGDDRPKRSFGGEDRPRRSFDDKPPRRKFDR</sequence>
<name>R8XUH9_ACICA</name>
<reference evidence="2 3" key="1">
    <citation type="submission" date="2013-02" db="EMBL/GenBank/DDBJ databases">
        <title>The Genome Sequence of Acinetobacter sp. ANC 3811.</title>
        <authorList>
            <consortium name="The Broad Institute Genome Sequencing Platform"/>
            <consortium name="The Broad Institute Genome Sequencing Center for Infectious Disease"/>
            <person name="Cerqueira G."/>
            <person name="Feldgarden M."/>
            <person name="Courvalin P."/>
            <person name="Perichon B."/>
            <person name="Grillot-Courvalin C."/>
            <person name="Clermont D."/>
            <person name="Rocha E."/>
            <person name="Yoon E.-J."/>
            <person name="Nemec A."/>
            <person name="Walker B."/>
            <person name="Young S.K."/>
            <person name="Zeng Q."/>
            <person name="Gargeya S."/>
            <person name="Fitzgerald M."/>
            <person name="Haas B."/>
            <person name="Abouelleil A."/>
            <person name="Alvarado L."/>
            <person name="Arachchi H.M."/>
            <person name="Berlin A.M."/>
            <person name="Chapman S.B."/>
            <person name="Dewar J."/>
            <person name="Goldberg J."/>
            <person name="Griggs A."/>
            <person name="Gujja S."/>
            <person name="Hansen M."/>
            <person name="Howarth C."/>
            <person name="Imamovic A."/>
            <person name="Larimer J."/>
            <person name="McCowan C."/>
            <person name="Murphy C."/>
            <person name="Neiman D."/>
            <person name="Pearson M."/>
            <person name="Priest M."/>
            <person name="Roberts A."/>
            <person name="Saif S."/>
            <person name="Shea T."/>
            <person name="Sisk P."/>
            <person name="Sykes S."/>
            <person name="Wortman J."/>
            <person name="Nusbaum C."/>
            <person name="Birren B."/>
        </authorList>
    </citation>
    <scope>NUCLEOTIDE SEQUENCE [LARGE SCALE GENOMIC DNA]</scope>
    <source>
        <strain evidence="2 3">ANC 3811</strain>
    </source>
</reference>
<accession>R8XUH9</accession>
<proteinExistence type="predicted"/>
<evidence type="ECO:0000256" key="1">
    <source>
        <dbReference type="SAM" id="MobiDB-lite"/>
    </source>
</evidence>
<gene>
    <name evidence="2" type="ORF">F935_03506</name>
</gene>
<evidence type="ECO:0000313" key="2">
    <source>
        <dbReference type="EMBL" id="EOQ60471.1"/>
    </source>
</evidence>
<comment type="caution">
    <text evidence="2">The sequence shown here is derived from an EMBL/GenBank/DDBJ whole genome shotgun (WGS) entry which is preliminary data.</text>
</comment>